<evidence type="ECO:0000313" key="2">
    <source>
        <dbReference type="EMBL" id="GEU92787.1"/>
    </source>
</evidence>
<dbReference type="AlphaFoldDB" id="A0A6L2P4G0"/>
<keyword evidence="2" id="KW-0238">DNA-binding</keyword>
<feature type="compositionally biased region" description="Polar residues" evidence="1">
    <location>
        <begin position="319"/>
        <end position="330"/>
    </location>
</feature>
<sequence length="362" mass="41825">MLKKQIEEILQYNNTLNQPQSTNNAQNKYKNYKRFQCKQLGYIVKSCPMDDNNGDMVTKTDSSNLARGKKEGFKTTKPIVMLKYPESIHFSTTCMIKGTDHVNWDDICFDKNGGQVLLVPGVHYTPEVTLNILSIDILEKQGSEIKYEGNRCTLVYMFSNKENHKFDEDRMRTLQNKYLEDYFESMTKKDEGMREDLIRIKGNLYSTKVQTFNEYVVFLNLIKQDNIVDQEWDFFRNRVNKTVRAPQQEYNGGDNQPILKKPTREIEEGKDRNCLMSHQWDFGETGASIGRFTVLKGKGKLKHFGVKLEDTEEGKDSQEQPILSHSTKAHNLQGMDLGPSTSRILDKEDSCNSTSDEFIIIT</sequence>
<protein>
    <submittedName>
        <fullName evidence="2">ARID DNA-binding domain-containing protein</fullName>
    </submittedName>
</protein>
<comment type="caution">
    <text evidence="2">The sequence shown here is derived from an EMBL/GenBank/DDBJ whole genome shotgun (WGS) entry which is preliminary data.</text>
</comment>
<dbReference type="GO" id="GO:0003677">
    <property type="term" value="F:DNA binding"/>
    <property type="evidence" value="ECO:0007669"/>
    <property type="project" value="UniProtKB-KW"/>
</dbReference>
<gene>
    <name evidence="2" type="ORF">Tci_064765</name>
</gene>
<name>A0A6L2P4G0_TANCI</name>
<evidence type="ECO:0000256" key="1">
    <source>
        <dbReference type="SAM" id="MobiDB-lite"/>
    </source>
</evidence>
<organism evidence="2">
    <name type="scientific">Tanacetum cinerariifolium</name>
    <name type="common">Dalmatian daisy</name>
    <name type="synonym">Chrysanthemum cinerariifolium</name>
    <dbReference type="NCBI Taxonomy" id="118510"/>
    <lineage>
        <taxon>Eukaryota</taxon>
        <taxon>Viridiplantae</taxon>
        <taxon>Streptophyta</taxon>
        <taxon>Embryophyta</taxon>
        <taxon>Tracheophyta</taxon>
        <taxon>Spermatophyta</taxon>
        <taxon>Magnoliopsida</taxon>
        <taxon>eudicotyledons</taxon>
        <taxon>Gunneridae</taxon>
        <taxon>Pentapetalae</taxon>
        <taxon>asterids</taxon>
        <taxon>campanulids</taxon>
        <taxon>Asterales</taxon>
        <taxon>Asteraceae</taxon>
        <taxon>Asteroideae</taxon>
        <taxon>Anthemideae</taxon>
        <taxon>Anthemidinae</taxon>
        <taxon>Tanacetum</taxon>
    </lineage>
</organism>
<accession>A0A6L2P4G0</accession>
<proteinExistence type="predicted"/>
<reference evidence="2" key="1">
    <citation type="journal article" date="2019" name="Sci. Rep.">
        <title>Draft genome of Tanacetum cinerariifolium, the natural source of mosquito coil.</title>
        <authorList>
            <person name="Yamashiro T."/>
            <person name="Shiraishi A."/>
            <person name="Satake H."/>
            <person name="Nakayama K."/>
        </authorList>
    </citation>
    <scope>NUCLEOTIDE SEQUENCE</scope>
</reference>
<dbReference type="EMBL" id="BKCJ010010709">
    <property type="protein sequence ID" value="GEU92787.1"/>
    <property type="molecule type" value="Genomic_DNA"/>
</dbReference>
<feature type="region of interest" description="Disordered" evidence="1">
    <location>
        <begin position="310"/>
        <end position="349"/>
    </location>
</feature>